<proteinExistence type="predicted"/>
<dbReference type="OrthoDB" id="9810012at2"/>
<dbReference type="Proteomes" id="UP000043699">
    <property type="component" value="Unassembled WGS sequence"/>
</dbReference>
<evidence type="ECO:0000313" key="2">
    <source>
        <dbReference type="Proteomes" id="UP000043699"/>
    </source>
</evidence>
<organism evidence="1 2">
    <name type="scientific">Planococcus massiliensis</name>
    <dbReference type="NCBI Taxonomy" id="1499687"/>
    <lineage>
        <taxon>Bacteria</taxon>
        <taxon>Bacillati</taxon>
        <taxon>Bacillota</taxon>
        <taxon>Bacilli</taxon>
        <taxon>Bacillales</taxon>
        <taxon>Caryophanaceae</taxon>
        <taxon>Planococcus</taxon>
    </lineage>
</organism>
<gene>
    <name evidence="1" type="ORF">BN1080_02388</name>
</gene>
<evidence type="ECO:0008006" key="3">
    <source>
        <dbReference type="Google" id="ProtNLM"/>
    </source>
</evidence>
<evidence type="ECO:0000313" key="1">
    <source>
        <dbReference type="EMBL" id="CEG23412.1"/>
    </source>
</evidence>
<dbReference type="RefSeq" id="WP_052652206.1">
    <property type="nucleotide sequence ID" value="NZ_CCXS01000001.1"/>
</dbReference>
<keyword evidence="2" id="KW-1185">Reference proteome</keyword>
<accession>A0A098ENQ4</accession>
<name>A0A098ENQ4_9BACL</name>
<reference evidence="1 2" key="1">
    <citation type="submission" date="2014-09" db="EMBL/GenBank/DDBJ databases">
        <authorList>
            <person name="Urmite Genomes Urmite Genomes"/>
        </authorList>
    </citation>
    <scope>NUCLEOTIDE SEQUENCE [LARGE SCALE GENOMIC DNA]</scope>
    <source>
        <strain evidence="1 2">ES2</strain>
    </source>
</reference>
<dbReference type="STRING" id="1499687.BN1080_02388"/>
<sequence length="211" mass="24181">MGSRIMHLIIADKVSKRLEMSDTSEVLLGGIAPDAVFGRARKDASHFFGGDLDDGTRFADYHAFKEKHPQALEEAFGLGYFIHLIADDVWLKRIYFKNDLKKRVDQDPSLLDRWHSDFPKLNGRLLEQYGASDLLENLVDATLLESPIDEIDMGDLRQFKEEALSDFNYPKDELVRKLEVYSWNEILLYIEEAAEKAIEECTLLLKGSARL</sequence>
<dbReference type="EMBL" id="CCXS01000001">
    <property type="protein sequence ID" value="CEG23412.1"/>
    <property type="molecule type" value="Genomic_DNA"/>
</dbReference>
<dbReference type="AlphaFoldDB" id="A0A098ENQ4"/>
<protein>
    <recommendedName>
        <fullName evidence="3">Phospholipase C/D domain-containing protein</fullName>
    </recommendedName>
</protein>